<dbReference type="EMBL" id="JAFREL020000008">
    <property type="protein sequence ID" value="MEO1773269.1"/>
    <property type="molecule type" value="Genomic_DNA"/>
</dbReference>
<keyword evidence="3" id="KW-1185">Reference proteome</keyword>
<dbReference type="CDD" id="cd04301">
    <property type="entry name" value="NAT_SF"/>
    <property type="match status" value="1"/>
</dbReference>
<evidence type="ECO:0000313" key="2">
    <source>
        <dbReference type="EMBL" id="MEO1773269.1"/>
    </source>
</evidence>
<dbReference type="RefSeq" id="WP_207705359.1">
    <property type="nucleotide sequence ID" value="NZ_JAFREL020000008.1"/>
</dbReference>
<dbReference type="Proteomes" id="UP000664357">
    <property type="component" value="Unassembled WGS sequence"/>
</dbReference>
<proteinExistence type="predicted"/>
<evidence type="ECO:0000313" key="3">
    <source>
        <dbReference type="Proteomes" id="UP000664357"/>
    </source>
</evidence>
<dbReference type="SUPFAM" id="SSF55729">
    <property type="entry name" value="Acyl-CoA N-acyltransferases (Nat)"/>
    <property type="match status" value="1"/>
</dbReference>
<comment type="caution">
    <text evidence="2">The sequence shown here is derived from an EMBL/GenBank/DDBJ whole genome shotgun (WGS) entry which is preliminary data.</text>
</comment>
<dbReference type="Pfam" id="PF00583">
    <property type="entry name" value="Acetyltransf_1"/>
    <property type="match status" value="1"/>
</dbReference>
<reference evidence="2 3" key="1">
    <citation type="submission" date="2024-02" db="EMBL/GenBank/DDBJ databases">
        <title>The Genome Sequence of Enterococcus sp. DIV0159.</title>
        <authorList>
            <person name="Earl A."/>
            <person name="Manson A."/>
            <person name="Gilmore M."/>
            <person name="Sanders J."/>
            <person name="Shea T."/>
            <person name="Howe W."/>
            <person name="Livny J."/>
            <person name="Cuomo C."/>
            <person name="Neafsey D."/>
            <person name="Birren B."/>
        </authorList>
    </citation>
    <scope>NUCLEOTIDE SEQUENCE [LARGE SCALE GENOMIC DNA]</scope>
    <source>
        <strain evidence="2 3">665A</strain>
    </source>
</reference>
<accession>A0ABV0EX67</accession>
<name>A0ABV0EX67_9ENTE</name>
<feature type="domain" description="N-acetyltransferase" evidence="1">
    <location>
        <begin position="6"/>
        <end position="131"/>
    </location>
</feature>
<dbReference type="InterPro" id="IPR016181">
    <property type="entry name" value="Acyl_CoA_acyltransferase"/>
</dbReference>
<sequence length="131" mass="15241">MTRKDLAIERYQLAHEQALFSLLSKEGWTCYCSDEDRFTRYKEALGQSISYVLIQDESLCGYIRCHNDYGNGVYVYDLLVDQKYRGQGYGNLLMSKVKAEFPKTEIYVLSGVDKYYEKLKLKKAGSIFEIN</sequence>
<gene>
    <name evidence="2" type="ORF">JZO67_005253</name>
</gene>
<dbReference type="InterPro" id="IPR000182">
    <property type="entry name" value="GNAT_dom"/>
</dbReference>
<dbReference type="PROSITE" id="PS51186">
    <property type="entry name" value="GNAT"/>
    <property type="match status" value="1"/>
</dbReference>
<evidence type="ECO:0000259" key="1">
    <source>
        <dbReference type="PROSITE" id="PS51186"/>
    </source>
</evidence>
<protein>
    <recommendedName>
        <fullName evidence="1">N-acetyltransferase domain-containing protein</fullName>
    </recommendedName>
</protein>
<dbReference type="Gene3D" id="3.40.630.30">
    <property type="match status" value="1"/>
</dbReference>
<organism evidence="2 3">
    <name type="scientific">Candidatus Enterococcus ferrettii</name>
    <dbReference type="NCBI Taxonomy" id="2815324"/>
    <lineage>
        <taxon>Bacteria</taxon>
        <taxon>Bacillati</taxon>
        <taxon>Bacillota</taxon>
        <taxon>Bacilli</taxon>
        <taxon>Lactobacillales</taxon>
        <taxon>Enterococcaceae</taxon>
        <taxon>Enterococcus</taxon>
    </lineage>
</organism>